<name>A0ABX2UNG0_9BURK</name>
<protein>
    <submittedName>
        <fullName evidence="1">Uncharacterized protein</fullName>
    </submittedName>
</protein>
<organism evidence="1 2">
    <name type="scientific">Paraburkholderia ginsengiterrae</name>
    <dbReference type="NCBI Taxonomy" id="1462993"/>
    <lineage>
        <taxon>Bacteria</taxon>
        <taxon>Pseudomonadati</taxon>
        <taxon>Pseudomonadota</taxon>
        <taxon>Betaproteobacteria</taxon>
        <taxon>Burkholderiales</taxon>
        <taxon>Burkholderiaceae</taxon>
        <taxon>Paraburkholderia</taxon>
    </lineage>
</organism>
<reference evidence="1 2" key="1">
    <citation type="submission" date="2016-04" db="EMBL/GenBank/DDBJ databases">
        <title>Reclassification of Paraburkholderia panaciterrae (Farh et al. 2015) Dobritsa &amp; Samadpour 2016 as a later homotypic synonym of Paraburkholderia ginsengiterrae (Farh et al. 2015) Dobritsa &amp; Samadpour 2016.</title>
        <authorList>
            <person name="Dobritsa A.P."/>
            <person name="Kutumbaka K."/>
            <person name="Samadpour M."/>
        </authorList>
    </citation>
    <scope>NUCLEOTIDE SEQUENCE [LARGE SCALE GENOMIC DNA]</scope>
    <source>
        <strain evidence="1 2">DCY85-1</strain>
    </source>
</reference>
<evidence type="ECO:0000313" key="2">
    <source>
        <dbReference type="Proteomes" id="UP000077961"/>
    </source>
</evidence>
<proteinExistence type="predicted"/>
<gene>
    <name evidence="1" type="ORF">A6V36_35835</name>
</gene>
<dbReference type="EMBL" id="LXJZ01000200">
    <property type="protein sequence ID" value="OAJ54657.1"/>
    <property type="molecule type" value="Genomic_DNA"/>
</dbReference>
<sequence>MVTTDISHVQCEVAVGELRRQLDDAVADALQAQILRDFARDDGRYLMLAQAKLKAVARQCFDAQVCLDRPFVQQAGAVARAERIRGR</sequence>
<accession>A0ABX2UNG0</accession>
<keyword evidence="2" id="KW-1185">Reference proteome</keyword>
<evidence type="ECO:0000313" key="1">
    <source>
        <dbReference type="EMBL" id="OAJ54657.1"/>
    </source>
</evidence>
<dbReference type="Proteomes" id="UP000077961">
    <property type="component" value="Unassembled WGS sequence"/>
</dbReference>
<comment type="caution">
    <text evidence="1">The sequence shown here is derived from an EMBL/GenBank/DDBJ whole genome shotgun (WGS) entry which is preliminary data.</text>
</comment>